<dbReference type="InterPro" id="IPR023476">
    <property type="entry name" value="Pep_tRNA_hydro_II_dom_sf"/>
</dbReference>
<sequence>MKNDDLYTPSIRMSTQGERLIMYLILRADLISDLKWPLGAVFTQIAHAATACIWTFKDDPEVKEYMGNMENMHKVTLKVKDEPELLEQAKKLADAGIQHKIWNEDGMAVCIAIKPQQRQKMKQFIGNLALYK</sequence>
<evidence type="ECO:0000256" key="1">
    <source>
        <dbReference type="ARBA" id="ARBA00013260"/>
    </source>
</evidence>
<accession>A0A6V7TRU1</accession>
<name>A0A6V7TRU1_MELEN</name>
<protein>
    <recommendedName>
        <fullName evidence="1">peptidyl-tRNA hydrolase</fullName>
        <ecNumber evidence="1">3.1.1.29</ecNumber>
    </recommendedName>
</protein>
<comment type="caution">
    <text evidence="4">The sequence shown here is derived from an EMBL/GenBank/DDBJ whole genome shotgun (WGS) entry which is preliminary data.</text>
</comment>
<dbReference type="OrthoDB" id="201213at2759"/>
<dbReference type="Proteomes" id="UP000580250">
    <property type="component" value="Unassembled WGS sequence"/>
</dbReference>
<keyword evidence="2" id="KW-0378">Hydrolase</keyword>
<dbReference type="InterPro" id="IPR002833">
    <property type="entry name" value="PTH2"/>
</dbReference>
<dbReference type="Gene3D" id="3.40.1490.10">
    <property type="entry name" value="Bit1"/>
    <property type="match status" value="1"/>
</dbReference>
<dbReference type="EMBL" id="CAJEWN010000009">
    <property type="protein sequence ID" value="CAD2130604.1"/>
    <property type="molecule type" value="Genomic_DNA"/>
</dbReference>
<evidence type="ECO:0000256" key="3">
    <source>
        <dbReference type="ARBA" id="ARBA00048707"/>
    </source>
</evidence>
<evidence type="ECO:0000313" key="5">
    <source>
        <dbReference type="Proteomes" id="UP000580250"/>
    </source>
</evidence>
<evidence type="ECO:0000313" key="4">
    <source>
        <dbReference type="EMBL" id="CAD2130604.1"/>
    </source>
</evidence>
<reference evidence="4 5" key="1">
    <citation type="submission" date="2020-08" db="EMBL/GenBank/DDBJ databases">
        <authorList>
            <person name="Koutsovoulos G."/>
            <person name="Danchin GJ E."/>
        </authorList>
    </citation>
    <scope>NUCLEOTIDE SEQUENCE [LARGE SCALE GENOMIC DNA]</scope>
</reference>
<dbReference type="PANTHER" id="PTHR46194:SF1">
    <property type="entry name" value="PEPTIDYL-TRNA HYDROLASE PTRHD1-RELATED"/>
    <property type="match status" value="1"/>
</dbReference>
<gene>
    <name evidence="4" type="ORF">MENT_LOCUS3046</name>
</gene>
<dbReference type="EC" id="3.1.1.29" evidence="1"/>
<evidence type="ECO:0000256" key="2">
    <source>
        <dbReference type="ARBA" id="ARBA00022801"/>
    </source>
</evidence>
<dbReference type="SUPFAM" id="SSF102462">
    <property type="entry name" value="Peptidyl-tRNA hydrolase II"/>
    <property type="match status" value="1"/>
</dbReference>
<dbReference type="InterPro" id="IPR042237">
    <property type="entry name" value="PTRHD1"/>
</dbReference>
<dbReference type="AlphaFoldDB" id="A0A6V7TRU1"/>
<comment type="catalytic activity">
    <reaction evidence="3">
        <text>an N-acyl-L-alpha-aminoacyl-tRNA + H2O = an N-acyl-L-amino acid + a tRNA + H(+)</text>
        <dbReference type="Rhea" id="RHEA:54448"/>
        <dbReference type="Rhea" id="RHEA-COMP:10123"/>
        <dbReference type="Rhea" id="RHEA-COMP:13883"/>
        <dbReference type="ChEBI" id="CHEBI:15377"/>
        <dbReference type="ChEBI" id="CHEBI:15378"/>
        <dbReference type="ChEBI" id="CHEBI:59874"/>
        <dbReference type="ChEBI" id="CHEBI:78442"/>
        <dbReference type="ChEBI" id="CHEBI:138191"/>
        <dbReference type="EC" id="3.1.1.29"/>
    </reaction>
</comment>
<dbReference type="PANTHER" id="PTHR46194">
    <property type="entry name" value="PEPTIDYL-TRNA HYDROLASE PTRHD1-RELATED"/>
    <property type="match status" value="1"/>
</dbReference>
<proteinExistence type="predicted"/>
<dbReference type="Pfam" id="PF01981">
    <property type="entry name" value="PTH2"/>
    <property type="match status" value="1"/>
</dbReference>
<dbReference type="GO" id="GO:0004045">
    <property type="term" value="F:peptidyl-tRNA hydrolase activity"/>
    <property type="evidence" value="ECO:0007669"/>
    <property type="project" value="UniProtKB-EC"/>
</dbReference>
<organism evidence="4 5">
    <name type="scientific">Meloidogyne enterolobii</name>
    <name type="common">Root-knot nematode worm</name>
    <name type="synonym">Meloidogyne mayaguensis</name>
    <dbReference type="NCBI Taxonomy" id="390850"/>
    <lineage>
        <taxon>Eukaryota</taxon>
        <taxon>Metazoa</taxon>
        <taxon>Ecdysozoa</taxon>
        <taxon>Nematoda</taxon>
        <taxon>Chromadorea</taxon>
        <taxon>Rhabditida</taxon>
        <taxon>Tylenchina</taxon>
        <taxon>Tylenchomorpha</taxon>
        <taxon>Tylenchoidea</taxon>
        <taxon>Meloidogynidae</taxon>
        <taxon>Meloidogyninae</taxon>
        <taxon>Meloidogyne</taxon>
    </lineage>
</organism>